<proteinExistence type="predicted"/>
<reference evidence="2" key="1">
    <citation type="submission" date="2023-10" db="EMBL/GenBank/DDBJ databases">
        <authorList>
            <person name="Chen Y."/>
            <person name="Shah S."/>
            <person name="Dougan E. K."/>
            <person name="Thang M."/>
            <person name="Chan C."/>
        </authorList>
    </citation>
    <scope>NUCLEOTIDE SEQUENCE [LARGE SCALE GENOMIC DNA]</scope>
</reference>
<feature type="region of interest" description="Disordered" evidence="1">
    <location>
        <begin position="1"/>
        <end position="82"/>
    </location>
</feature>
<gene>
    <name evidence="2" type="ORF">PCOR1329_LOCUS74927</name>
</gene>
<comment type="caution">
    <text evidence="2">The sequence shown here is derived from an EMBL/GenBank/DDBJ whole genome shotgun (WGS) entry which is preliminary data.</text>
</comment>
<sequence>MKAAARTGRCRRQGIATAPGGLPPGAPPPPRRSSSRSRGARSPALPERSRPLRTPGSTTAGSRRVGQAATSARGGISELDLNRRVWKKKDGMSIKIPPT</sequence>
<keyword evidence="3" id="KW-1185">Reference proteome</keyword>
<organism evidence="2 3">
    <name type="scientific">Prorocentrum cordatum</name>
    <dbReference type="NCBI Taxonomy" id="2364126"/>
    <lineage>
        <taxon>Eukaryota</taxon>
        <taxon>Sar</taxon>
        <taxon>Alveolata</taxon>
        <taxon>Dinophyceae</taxon>
        <taxon>Prorocentrales</taxon>
        <taxon>Prorocentraceae</taxon>
        <taxon>Prorocentrum</taxon>
    </lineage>
</organism>
<name>A0ABN9XF11_9DINO</name>
<evidence type="ECO:0000313" key="2">
    <source>
        <dbReference type="EMBL" id="CAK0896469.1"/>
    </source>
</evidence>
<evidence type="ECO:0000256" key="1">
    <source>
        <dbReference type="SAM" id="MobiDB-lite"/>
    </source>
</evidence>
<protein>
    <submittedName>
        <fullName evidence="2">Uncharacterized protein</fullName>
    </submittedName>
</protein>
<feature type="compositionally biased region" description="Pro residues" evidence="1">
    <location>
        <begin position="21"/>
        <end position="31"/>
    </location>
</feature>
<dbReference type="Proteomes" id="UP001189429">
    <property type="component" value="Unassembled WGS sequence"/>
</dbReference>
<accession>A0ABN9XF11</accession>
<dbReference type="EMBL" id="CAUYUJ010020193">
    <property type="protein sequence ID" value="CAK0896469.1"/>
    <property type="molecule type" value="Genomic_DNA"/>
</dbReference>
<evidence type="ECO:0000313" key="3">
    <source>
        <dbReference type="Proteomes" id="UP001189429"/>
    </source>
</evidence>